<protein>
    <submittedName>
        <fullName evidence="2">Uncharacterized protein</fullName>
    </submittedName>
</protein>
<keyword evidence="3" id="KW-1185">Reference proteome</keyword>
<organism evidence="2 3">
    <name type="scientific">Saitoella complicata (strain BCRC 22490 / CBS 7301 / JCM 7358 / NBRC 10748 / NRRL Y-17804)</name>
    <dbReference type="NCBI Taxonomy" id="698492"/>
    <lineage>
        <taxon>Eukaryota</taxon>
        <taxon>Fungi</taxon>
        <taxon>Dikarya</taxon>
        <taxon>Ascomycota</taxon>
        <taxon>Taphrinomycotina</taxon>
        <taxon>Taphrinomycotina incertae sedis</taxon>
        <taxon>Saitoella</taxon>
    </lineage>
</organism>
<evidence type="ECO:0000313" key="2">
    <source>
        <dbReference type="EMBL" id="GAO51719.1"/>
    </source>
</evidence>
<reference evidence="2 3" key="3">
    <citation type="journal article" date="2015" name="Genome Announc.">
        <title>Draft Genome Sequence of the Archiascomycetous Yeast Saitoella complicata.</title>
        <authorList>
            <person name="Yamauchi K."/>
            <person name="Kondo S."/>
            <person name="Hamamoto M."/>
            <person name="Takahashi Y."/>
            <person name="Ogura Y."/>
            <person name="Hayashi T."/>
            <person name="Nishida H."/>
        </authorList>
    </citation>
    <scope>NUCLEOTIDE SEQUENCE [LARGE SCALE GENOMIC DNA]</scope>
    <source>
        <strain evidence="2 3">NRRL Y-17804</strain>
    </source>
</reference>
<reference evidence="2 3" key="1">
    <citation type="journal article" date="2011" name="J. Gen. Appl. Microbiol.">
        <title>Draft genome sequencing of the enigmatic yeast Saitoella complicata.</title>
        <authorList>
            <person name="Nishida H."/>
            <person name="Hamamoto M."/>
            <person name="Sugiyama J."/>
        </authorList>
    </citation>
    <scope>NUCLEOTIDE SEQUENCE [LARGE SCALE GENOMIC DNA]</scope>
    <source>
        <strain evidence="2 3">NRRL Y-17804</strain>
    </source>
</reference>
<evidence type="ECO:0000313" key="3">
    <source>
        <dbReference type="Proteomes" id="UP000033140"/>
    </source>
</evidence>
<dbReference type="AlphaFoldDB" id="A0A0E9NPF9"/>
<reference evidence="2 3" key="2">
    <citation type="journal article" date="2014" name="J. Gen. Appl. Microbiol.">
        <title>The early diverging ascomycetous budding yeast Saitoella complicata has three histone deacetylases belonging to the Clr6, Hos2, and Rpd3 lineages.</title>
        <authorList>
            <person name="Nishida H."/>
            <person name="Matsumoto T."/>
            <person name="Kondo S."/>
            <person name="Hamamoto M."/>
            <person name="Yoshikawa H."/>
        </authorList>
    </citation>
    <scope>NUCLEOTIDE SEQUENCE [LARGE SCALE GENOMIC DNA]</scope>
    <source>
        <strain evidence="2 3">NRRL Y-17804</strain>
    </source>
</reference>
<name>A0A0E9NPF9_SAICN</name>
<dbReference type="Proteomes" id="UP000033140">
    <property type="component" value="Unassembled WGS sequence"/>
</dbReference>
<dbReference type="EMBL" id="BACD03000051">
    <property type="protein sequence ID" value="GAO51719.1"/>
    <property type="molecule type" value="Genomic_DNA"/>
</dbReference>
<sequence length="288" mass="29578">MMFRSALLSTSEEGQRWNEVESYLLSTLNGVLSGNGDTEDVLVGVDKGVHDGDNGGVVGSQGDGGNGLDGGQEVGDEDILGNVENVGGEDVTVVVDKLDTHTVGEGGDVEHVQQGSLGSTDLGTGSNDLDLGNDFDGTTGNLGRNTQSLEERGLSGLHTGVTSGDEDIGGGDGTSTGRGSDSDGGDGVTDGLQVTVGENETGVTLDEGQQALVLGELTEEATDGTANHGVLTHEDDGITTELLTDGVHLLGRHIVDTNDEDGLVLLQENTELLEVLSLLCARSTHFDY</sequence>
<comment type="caution">
    <text evidence="2">The sequence shown here is derived from an EMBL/GenBank/DDBJ whole genome shotgun (WGS) entry which is preliminary data.</text>
</comment>
<evidence type="ECO:0000256" key="1">
    <source>
        <dbReference type="SAM" id="MobiDB-lite"/>
    </source>
</evidence>
<feature type="region of interest" description="Disordered" evidence="1">
    <location>
        <begin position="104"/>
        <end position="191"/>
    </location>
</feature>
<proteinExistence type="predicted"/>
<feature type="compositionally biased region" description="Low complexity" evidence="1">
    <location>
        <begin position="115"/>
        <end position="126"/>
    </location>
</feature>
<gene>
    <name evidence="2" type="ORF">G7K_5812-t1</name>
</gene>
<feature type="compositionally biased region" description="Polar residues" evidence="1">
    <location>
        <begin position="136"/>
        <end position="148"/>
    </location>
</feature>
<accession>A0A0E9NPF9</accession>